<accession>A0ABS9I862</accession>
<evidence type="ECO:0000256" key="3">
    <source>
        <dbReference type="ARBA" id="ARBA00022989"/>
    </source>
</evidence>
<dbReference type="RefSeq" id="WP_237253397.1">
    <property type="nucleotide sequence ID" value="NZ_JAKJXH010000018.1"/>
</dbReference>
<feature type="transmembrane region" description="Helical" evidence="5">
    <location>
        <begin position="20"/>
        <end position="39"/>
    </location>
</feature>
<keyword evidence="4 5" id="KW-0472">Membrane</keyword>
<gene>
    <name evidence="6" type="ORF">L4G47_17255</name>
</gene>
<feature type="transmembrane region" description="Helical" evidence="5">
    <location>
        <begin position="51"/>
        <end position="71"/>
    </location>
</feature>
<keyword evidence="3 5" id="KW-1133">Transmembrane helix</keyword>
<evidence type="ECO:0000256" key="2">
    <source>
        <dbReference type="ARBA" id="ARBA00022692"/>
    </source>
</evidence>
<comment type="caution">
    <text evidence="6">The sequence shown here is derived from an EMBL/GenBank/DDBJ whole genome shotgun (WGS) entry which is preliminary data.</text>
</comment>
<sequence>MPALIHDLLLSDGFSVFARLLLTSFFWIAGFFGVFKFGVMVQAIARENLPWPRFIVVLMILTELIGSALLVSDFRGMGWLGAGALGVFTLLSIPLGHAFWKLQPPKKIEEFQIALEHLGIIGGLMCAAVLTVA</sequence>
<dbReference type="EMBL" id="JAKJXH010000018">
    <property type="protein sequence ID" value="MCF7543950.1"/>
    <property type="molecule type" value="Genomic_DNA"/>
</dbReference>
<feature type="transmembrane region" description="Helical" evidence="5">
    <location>
        <begin position="77"/>
        <end position="99"/>
    </location>
</feature>
<evidence type="ECO:0000256" key="5">
    <source>
        <dbReference type="SAM" id="Phobius"/>
    </source>
</evidence>
<comment type="subcellular location">
    <subcellularLocation>
        <location evidence="1">Membrane</location>
        <topology evidence="1">Multi-pass membrane protein</topology>
    </subcellularLocation>
</comment>
<keyword evidence="2 5" id="KW-0812">Transmembrane</keyword>
<protein>
    <submittedName>
        <fullName evidence="6">DoxX family protein</fullName>
    </submittedName>
</protein>
<name>A0ABS9I862_9PSED</name>
<evidence type="ECO:0000256" key="4">
    <source>
        <dbReference type="ARBA" id="ARBA00023136"/>
    </source>
</evidence>
<organism evidence="6 7">
    <name type="scientific">Pseudomonas petrae</name>
    <dbReference type="NCBI Taxonomy" id="2912190"/>
    <lineage>
        <taxon>Bacteria</taxon>
        <taxon>Pseudomonadati</taxon>
        <taxon>Pseudomonadota</taxon>
        <taxon>Gammaproteobacteria</taxon>
        <taxon>Pseudomonadales</taxon>
        <taxon>Pseudomonadaceae</taxon>
        <taxon>Pseudomonas</taxon>
    </lineage>
</organism>
<evidence type="ECO:0000313" key="7">
    <source>
        <dbReference type="Proteomes" id="UP001162905"/>
    </source>
</evidence>
<keyword evidence="7" id="KW-1185">Reference proteome</keyword>
<dbReference type="Pfam" id="PF07681">
    <property type="entry name" value="DoxX"/>
    <property type="match status" value="1"/>
</dbReference>
<evidence type="ECO:0000313" key="6">
    <source>
        <dbReference type="EMBL" id="MCF7543950.1"/>
    </source>
</evidence>
<reference evidence="6" key="1">
    <citation type="submission" date="2022-01" db="EMBL/GenBank/DDBJ databases">
        <title>Pseudomonas sp. nov. isolated from Antarctic regolith.</title>
        <authorList>
            <person name="Novakova D."/>
            <person name="Sedlar K."/>
        </authorList>
    </citation>
    <scope>NUCLEOTIDE SEQUENCE</scope>
    <source>
        <strain evidence="6">P2647</strain>
    </source>
</reference>
<feature type="transmembrane region" description="Helical" evidence="5">
    <location>
        <begin position="111"/>
        <end position="132"/>
    </location>
</feature>
<dbReference type="Proteomes" id="UP001162905">
    <property type="component" value="Unassembled WGS sequence"/>
</dbReference>
<dbReference type="InterPro" id="IPR032808">
    <property type="entry name" value="DoxX"/>
</dbReference>
<proteinExistence type="predicted"/>
<evidence type="ECO:0000256" key="1">
    <source>
        <dbReference type="ARBA" id="ARBA00004141"/>
    </source>
</evidence>